<keyword evidence="2" id="KW-1185">Reference proteome</keyword>
<proteinExistence type="predicted"/>
<dbReference type="EMBL" id="BPQG01000095">
    <property type="protein sequence ID" value="GJD46799.1"/>
    <property type="molecule type" value="Genomic_DNA"/>
</dbReference>
<dbReference type="RefSeq" id="WP_238273092.1">
    <property type="nucleotide sequence ID" value="NZ_BPQG01000095.1"/>
</dbReference>
<evidence type="ECO:0000313" key="1">
    <source>
        <dbReference type="EMBL" id="GJD46799.1"/>
    </source>
</evidence>
<protein>
    <submittedName>
        <fullName evidence="1">Uncharacterized protein</fullName>
    </submittedName>
</protein>
<sequence length="84" mass="9258">MNYTLHRLAAGSYDLVLDGVIVGSVVREVSPDGGHRAWHAELLDNVTPDRRPMPFTEIEYAFPTLDEATEWLGGAMVLNAFEGV</sequence>
<organism evidence="1 2">
    <name type="scientific">Methylobacterium cerastii</name>
    <dbReference type="NCBI Taxonomy" id="932741"/>
    <lineage>
        <taxon>Bacteria</taxon>
        <taxon>Pseudomonadati</taxon>
        <taxon>Pseudomonadota</taxon>
        <taxon>Alphaproteobacteria</taxon>
        <taxon>Hyphomicrobiales</taxon>
        <taxon>Methylobacteriaceae</taxon>
        <taxon>Methylobacterium</taxon>
    </lineage>
</organism>
<accession>A0ABQ4QNL2</accession>
<evidence type="ECO:0000313" key="2">
    <source>
        <dbReference type="Proteomes" id="UP001055117"/>
    </source>
</evidence>
<gene>
    <name evidence="1" type="ORF">AFCDBAGC_4683</name>
</gene>
<name>A0ABQ4QNL2_9HYPH</name>
<reference evidence="1 2" key="1">
    <citation type="journal article" date="2021" name="Front. Microbiol.">
        <title>Comprehensive Comparative Genomics and Phenotyping of Methylobacterium Species.</title>
        <authorList>
            <person name="Alessa O."/>
            <person name="Ogura Y."/>
            <person name="Fujitani Y."/>
            <person name="Takami H."/>
            <person name="Hayashi T."/>
            <person name="Sahin N."/>
            <person name="Tani A."/>
        </authorList>
    </citation>
    <scope>NUCLEOTIDE SEQUENCE [LARGE SCALE GENOMIC DNA]</scope>
    <source>
        <strain evidence="1 2">DSM 23679</strain>
    </source>
</reference>
<dbReference type="Proteomes" id="UP001055117">
    <property type="component" value="Unassembled WGS sequence"/>
</dbReference>
<comment type="caution">
    <text evidence="1">The sequence shown here is derived from an EMBL/GenBank/DDBJ whole genome shotgun (WGS) entry which is preliminary data.</text>
</comment>